<evidence type="ECO:0000256" key="4">
    <source>
        <dbReference type="SAM" id="SignalP"/>
    </source>
</evidence>
<feature type="signal peptide" evidence="4">
    <location>
        <begin position="1"/>
        <end position="22"/>
    </location>
</feature>
<dbReference type="GeneID" id="8231823"/>
<keyword evidence="3" id="KW-0964">Secreted</keyword>
<sequence>MTFSKNFYLLFTIAILIDVVFNLPKNDDDEFDIKAFSNCRNLHLKRGIGECCKITKKKIWGDLESSFRKCRKRIKSVLIDTTTTSSVPDFKTVIEMSIDEKIFPDNHFALNYYIPRKKKHDSFEKQCFLECVLKEEGLIINDRVDKNGILQRFTTTLKYDYKWRAVAIKAAEKCMNEKNYDNNNNNSFVGLCKTGSSEIFKYEYCTNLKHFYLRCSNESQISSEYNKFQSYSNVDYSIDALTLEP</sequence>
<reference evidence="5" key="2">
    <citation type="submission" date="2007-04" db="EMBL/GenBank/DDBJ databases">
        <title>The genome of the human body louse.</title>
        <authorList>
            <consortium name="The Human Body Louse Genome Consortium"/>
            <person name="Kirkness E."/>
            <person name="Walenz B."/>
            <person name="Hass B."/>
            <person name="Bruggner R."/>
            <person name="Strausberg R."/>
        </authorList>
    </citation>
    <scope>NUCLEOTIDE SEQUENCE</scope>
    <source>
        <strain evidence="5">USDA</strain>
    </source>
</reference>
<dbReference type="GO" id="GO:0005549">
    <property type="term" value="F:odorant binding"/>
    <property type="evidence" value="ECO:0007669"/>
    <property type="project" value="InterPro"/>
</dbReference>
<dbReference type="EMBL" id="AAZO01003941">
    <property type="status" value="NOT_ANNOTATED_CDS"/>
    <property type="molecule type" value="Genomic_DNA"/>
</dbReference>
<evidence type="ECO:0000313" key="5">
    <source>
        <dbReference type="EMBL" id="EEB14999.1"/>
    </source>
</evidence>
<dbReference type="InterPro" id="IPR036728">
    <property type="entry name" value="PBP_GOBP_sf"/>
</dbReference>
<comment type="similarity">
    <text evidence="2">Belongs to the PBP/GOBP family.</text>
</comment>
<dbReference type="PANTHER" id="PTHR21066">
    <property type="entry name" value="ODORANT-BINDING PROTEIN 59A-RELATED"/>
    <property type="match status" value="1"/>
</dbReference>
<organism>
    <name type="scientific">Pediculus humanus subsp. corporis</name>
    <name type="common">Body louse</name>
    <dbReference type="NCBI Taxonomy" id="121224"/>
    <lineage>
        <taxon>Eukaryota</taxon>
        <taxon>Metazoa</taxon>
        <taxon>Ecdysozoa</taxon>
        <taxon>Arthropoda</taxon>
        <taxon>Hexapoda</taxon>
        <taxon>Insecta</taxon>
        <taxon>Pterygota</taxon>
        <taxon>Neoptera</taxon>
        <taxon>Paraneoptera</taxon>
        <taxon>Psocodea</taxon>
        <taxon>Troctomorpha</taxon>
        <taxon>Phthiraptera</taxon>
        <taxon>Anoplura</taxon>
        <taxon>Pediculidae</taxon>
        <taxon>Pediculus</taxon>
    </lineage>
</organism>
<evidence type="ECO:0000313" key="7">
    <source>
        <dbReference type="Proteomes" id="UP000009046"/>
    </source>
</evidence>
<name>E0VNP3_PEDHC</name>
<dbReference type="RefSeq" id="XP_002427737.1">
    <property type="nucleotide sequence ID" value="XM_002427692.1"/>
</dbReference>
<dbReference type="EnsemblMetazoa" id="PHUM338950-RA">
    <property type="protein sequence ID" value="PHUM338950-PA"/>
    <property type="gene ID" value="PHUM338950"/>
</dbReference>
<reference evidence="6" key="3">
    <citation type="submission" date="2021-02" db="UniProtKB">
        <authorList>
            <consortium name="EnsemblMetazoa"/>
        </authorList>
    </citation>
    <scope>IDENTIFICATION</scope>
    <source>
        <strain evidence="6">USDA</strain>
    </source>
</reference>
<feature type="chain" id="PRO_5014570158" evidence="4">
    <location>
        <begin position="23"/>
        <end position="245"/>
    </location>
</feature>
<dbReference type="HOGENOM" id="CLU_1134727_0_0_1"/>
<dbReference type="KEGG" id="phu:Phum_PHUM338950"/>
<dbReference type="CTD" id="8231823"/>
<reference evidence="5" key="1">
    <citation type="submission" date="2007-04" db="EMBL/GenBank/DDBJ databases">
        <title>Annotation of Pediculus humanus corporis strain USDA.</title>
        <authorList>
            <person name="Kirkness E."/>
            <person name="Hannick L."/>
            <person name="Hass B."/>
            <person name="Bruggner R."/>
            <person name="Lawson D."/>
            <person name="Bidwell S."/>
            <person name="Joardar V."/>
            <person name="Caler E."/>
            <person name="Walenz B."/>
            <person name="Inman J."/>
            <person name="Schobel S."/>
            <person name="Galinsky K."/>
            <person name="Amedeo P."/>
            <person name="Strausberg R."/>
        </authorList>
    </citation>
    <scope>NUCLEOTIDE SEQUENCE</scope>
    <source>
        <strain evidence="5">USDA</strain>
    </source>
</reference>
<evidence type="ECO:0000256" key="1">
    <source>
        <dbReference type="ARBA" id="ARBA00004613"/>
    </source>
</evidence>
<evidence type="ECO:0000313" key="6">
    <source>
        <dbReference type="EnsemblMetazoa" id="PHUM338950-PA"/>
    </source>
</evidence>
<dbReference type="AlphaFoldDB" id="E0VNP3"/>
<dbReference type="Gene3D" id="1.10.238.270">
    <property type="match status" value="1"/>
</dbReference>
<comment type="subcellular location">
    <subcellularLocation>
        <location evidence="1">Secreted</location>
    </subcellularLocation>
</comment>
<keyword evidence="7" id="KW-1185">Reference proteome</keyword>
<dbReference type="InterPro" id="IPR052295">
    <property type="entry name" value="Odorant-binding_protein"/>
</dbReference>
<accession>E0VNP3</accession>
<dbReference type="SUPFAM" id="SSF47565">
    <property type="entry name" value="Insect pheromone/odorant-binding proteins"/>
    <property type="match status" value="1"/>
</dbReference>
<keyword evidence="4" id="KW-0732">Signal</keyword>
<proteinExistence type="inferred from homology"/>
<evidence type="ECO:0000256" key="3">
    <source>
        <dbReference type="ARBA" id="ARBA00022525"/>
    </source>
</evidence>
<gene>
    <name evidence="6" type="primary">8231823</name>
    <name evidence="5" type="ORF">Phum_PHUM338950</name>
</gene>
<dbReference type="Proteomes" id="UP000009046">
    <property type="component" value="Unassembled WGS sequence"/>
</dbReference>
<dbReference type="VEuPathDB" id="VectorBase:PHUM338950"/>
<evidence type="ECO:0000256" key="2">
    <source>
        <dbReference type="ARBA" id="ARBA00008098"/>
    </source>
</evidence>
<dbReference type="EMBL" id="DS235341">
    <property type="protein sequence ID" value="EEB14999.1"/>
    <property type="molecule type" value="Genomic_DNA"/>
</dbReference>
<dbReference type="GO" id="GO:0005576">
    <property type="term" value="C:extracellular region"/>
    <property type="evidence" value="ECO:0007669"/>
    <property type="project" value="UniProtKB-SubCell"/>
</dbReference>
<dbReference type="InParanoid" id="E0VNP3"/>
<protein>
    <submittedName>
        <fullName evidence="5 6">Uncharacterized protein</fullName>
    </submittedName>
</protein>